<proteinExistence type="predicted"/>
<evidence type="ECO:0000313" key="3">
    <source>
        <dbReference type="Proteomes" id="UP000018817"/>
    </source>
</evidence>
<evidence type="ECO:0000256" key="1">
    <source>
        <dbReference type="SAM" id="MobiDB-lite"/>
    </source>
</evidence>
<dbReference type="GeneID" id="20183667"/>
<accession>W2PZI4</accession>
<protein>
    <submittedName>
        <fullName evidence="2">Uncharacterized protein</fullName>
    </submittedName>
</protein>
<dbReference type="EMBL" id="KI669599">
    <property type="protein sequence ID" value="ETN05684.1"/>
    <property type="molecule type" value="Genomic_DNA"/>
</dbReference>
<evidence type="ECO:0000313" key="2">
    <source>
        <dbReference type="EMBL" id="ETN05684.1"/>
    </source>
</evidence>
<feature type="compositionally biased region" description="Polar residues" evidence="1">
    <location>
        <begin position="150"/>
        <end position="160"/>
    </location>
</feature>
<dbReference type="Proteomes" id="UP000018817">
    <property type="component" value="Unassembled WGS sequence"/>
</dbReference>
<dbReference type="RefSeq" id="XP_008909206.1">
    <property type="nucleotide sequence ID" value="XM_008910958.1"/>
</dbReference>
<sequence>MADIQDDEEFEEMLNIVLSQWRNVRQRKKRAIRVSGSVVPDDKSVCDQMALEVAAKRKFDLKSGRKLASVDTLQDLLDALDEDKPGLLKTQRCLSGVIIRHGGSDNKKPKLKICKNPVLVQDPSNLLPSKLLDACLKVLPLSNTKSTAISIDGSQPSQSHSSEEKAAPQSVETVLIKDVGQFSRKQIEIFKRVRNLKEVVELGLGTYKWMTEIGIPALPAENHGLAKKKAEKVESTYPYQQIQGLPGVADFQYGMLYRATPPSWLSNSFIRALCLRRCRDFT</sequence>
<organism evidence="2 3">
    <name type="scientific">Phytophthora nicotianae (strain INRA-310)</name>
    <name type="common">Phytophthora parasitica</name>
    <dbReference type="NCBI Taxonomy" id="761204"/>
    <lineage>
        <taxon>Eukaryota</taxon>
        <taxon>Sar</taxon>
        <taxon>Stramenopiles</taxon>
        <taxon>Oomycota</taxon>
        <taxon>Peronosporomycetes</taxon>
        <taxon>Peronosporales</taxon>
        <taxon>Peronosporaceae</taxon>
        <taxon>Phytophthora</taxon>
    </lineage>
</organism>
<dbReference type="AlphaFoldDB" id="W2PZI4"/>
<dbReference type="OrthoDB" id="127875at2759"/>
<name>W2PZI4_PHYN3</name>
<reference evidence="2 3" key="2">
    <citation type="submission" date="2013-11" db="EMBL/GenBank/DDBJ databases">
        <title>The Genome Sequence of Phytophthora parasitica INRA-310.</title>
        <authorList>
            <consortium name="The Broad Institute Genomics Platform"/>
            <person name="Russ C."/>
            <person name="Tyler B."/>
            <person name="Panabieres F."/>
            <person name="Shan W."/>
            <person name="Tripathy S."/>
            <person name="Grunwald N."/>
            <person name="Machado M."/>
            <person name="Johnson C.S."/>
            <person name="Arredondo F."/>
            <person name="Hong C."/>
            <person name="Coffey M."/>
            <person name="Young S.K."/>
            <person name="Zeng Q."/>
            <person name="Gargeya S."/>
            <person name="Fitzgerald M."/>
            <person name="Abouelleil A."/>
            <person name="Alvarado L."/>
            <person name="Chapman S.B."/>
            <person name="Gainer-Dewar J."/>
            <person name="Goldberg J."/>
            <person name="Griggs A."/>
            <person name="Gujja S."/>
            <person name="Hansen M."/>
            <person name="Howarth C."/>
            <person name="Imamovic A."/>
            <person name="Ireland A."/>
            <person name="Larimer J."/>
            <person name="McCowan C."/>
            <person name="Murphy C."/>
            <person name="Pearson M."/>
            <person name="Poon T.W."/>
            <person name="Priest M."/>
            <person name="Roberts A."/>
            <person name="Saif S."/>
            <person name="Shea T."/>
            <person name="Sykes S."/>
            <person name="Wortman J."/>
            <person name="Nusbaum C."/>
            <person name="Birren B."/>
        </authorList>
    </citation>
    <scope>NUCLEOTIDE SEQUENCE [LARGE SCALE GENOMIC DNA]</scope>
    <source>
        <strain evidence="2 3">INRA-310</strain>
    </source>
</reference>
<feature type="region of interest" description="Disordered" evidence="1">
    <location>
        <begin position="150"/>
        <end position="169"/>
    </location>
</feature>
<reference evidence="3" key="1">
    <citation type="submission" date="2011-12" db="EMBL/GenBank/DDBJ databases">
        <authorList>
            <consortium name="The Broad Institute Genome Sequencing Platform"/>
            <person name="Russ C."/>
            <person name="Tyler B."/>
            <person name="Panabieres F."/>
            <person name="Shan W."/>
            <person name="Tripathy S."/>
            <person name="Grunwald N."/>
            <person name="Machado M."/>
            <person name="Young S.K."/>
            <person name="Zeng Q."/>
            <person name="Gargeya S."/>
            <person name="Fitzgerald M."/>
            <person name="Haas B."/>
            <person name="Abouelleil A."/>
            <person name="Alvarado L."/>
            <person name="Arachchi H.M."/>
            <person name="Berlin A."/>
            <person name="Chapman S.B."/>
            <person name="Gearin G."/>
            <person name="Goldberg J."/>
            <person name="Griggs A."/>
            <person name="Gujja S."/>
            <person name="Hansen M."/>
            <person name="Heiman D."/>
            <person name="Howarth C."/>
            <person name="Larimer J."/>
            <person name="Lui A."/>
            <person name="MacDonald P.J.P."/>
            <person name="McCowen C."/>
            <person name="Montmayeur A."/>
            <person name="Murphy C."/>
            <person name="Neiman D."/>
            <person name="Pearson M."/>
            <person name="Priest M."/>
            <person name="Roberts A."/>
            <person name="Saif S."/>
            <person name="Shea T."/>
            <person name="Sisk P."/>
            <person name="Stolte C."/>
            <person name="Sykes S."/>
            <person name="Wortman J."/>
            <person name="Nusbaum C."/>
            <person name="Birren B."/>
        </authorList>
    </citation>
    <scope>NUCLEOTIDE SEQUENCE [LARGE SCALE GENOMIC DNA]</scope>
    <source>
        <strain evidence="3">INRA-310</strain>
    </source>
</reference>
<dbReference type="OMA" id="ADFQYGM"/>
<gene>
    <name evidence="2" type="ORF">PPTG_14370</name>
</gene>
<dbReference type="VEuPathDB" id="FungiDB:PPTG_14370"/>